<evidence type="ECO:0000256" key="6">
    <source>
        <dbReference type="ARBA" id="ARBA00022723"/>
    </source>
</evidence>
<proteinExistence type="predicted"/>
<dbReference type="InterPro" id="IPR017927">
    <property type="entry name" value="FAD-bd_FR_type"/>
</dbReference>
<dbReference type="Pfam" id="PF00175">
    <property type="entry name" value="NAD_binding_1"/>
    <property type="match status" value="1"/>
</dbReference>
<dbReference type="Gene3D" id="2.40.30.10">
    <property type="entry name" value="Translation factors"/>
    <property type="match status" value="1"/>
</dbReference>
<keyword evidence="8 14" id="KW-1133">Transmembrane helix</keyword>
<feature type="compositionally biased region" description="Basic and acidic residues" evidence="13">
    <location>
        <begin position="70"/>
        <end position="93"/>
    </location>
</feature>
<feature type="transmembrane region" description="Helical" evidence="14">
    <location>
        <begin position="217"/>
        <end position="236"/>
    </location>
</feature>
<feature type="region of interest" description="Disordered" evidence="13">
    <location>
        <begin position="1"/>
        <end position="210"/>
    </location>
</feature>
<dbReference type="InterPro" id="IPR039261">
    <property type="entry name" value="FNR_nucleotide-bd"/>
</dbReference>
<dbReference type="InterPro" id="IPR017938">
    <property type="entry name" value="Riboflavin_synthase-like_b-brl"/>
</dbReference>
<evidence type="ECO:0000256" key="9">
    <source>
        <dbReference type="ARBA" id="ARBA00023002"/>
    </source>
</evidence>
<feature type="compositionally biased region" description="Pro residues" evidence="13">
    <location>
        <begin position="161"/>
        <end position="171"/>
    </location>
</feature>
<dbReference type="InterPro" id="IPR013112">
    <property type="entry name" value="FAD-bd_8"/>
</dbReference>
<evidence type="ECO:0000256" key="11">
    <source>
        <dbReference type="ARBA" id="ARBA00023014"/>
    </source>
</evidence>
<keyword evidence="10" id="KW-0408">Iron</keyword>
<keyword evidence="4 14" id="KW-0812">Transmembrane</keyword>
<comment type="subcellular location">
    <subcellularLocation>
        <location evidence="2">Membrane</location>
        <topology evidence="2">Multi-pass membrane protein</topology>
    </subcellularLocation>
</comment>
<evidence type="ECO:0000256" key="12">
    <source>
        <dbReference type="ARBA" id="ARBA00023136"/>
    </source>
</evidence>
<comment type="cofactor">
    <cofactor evidence="1">
        <name>FAD</name>
        <dbReference type="ChEBI" id="CHEBI:57692"/>
    </cofactor>
</comment>
<evidence type="ECO:0000256" key="7">
    <source>
        <dbReference type="ARBA" id="ARBA00022827"/>
    </source>
</evidence>
<dbReference type="PANTHER" id="PTHR47354">
    <property type="entry name" value="NADH OXIDOREDUCTASE HCR"/>
    <property type="match status" value="1"/>
</dbReference>
<feature type="compositionally biased region" description="Basic and acidic residues" evidence="13">
    <location>
        <begin position="129"/>
        <end position="148"/>
    </location>
</feature>
<feature type="transmembrane region" description="Helical" evidence="14">
    <location>
        <begin position="248"/>
        <end position="272"/>
    </location>
</feature>
<keyword evidence="7" id="KW-0274">FAD</keyword>
<feature type="transmembrane region" description="Helical" evidence="14">
    <location>
        <begin position="397"/>
        <end position="416"/>
    </location>
</feature>
<accession>A0ABQ4B4H0</accession>
<dbReference type="InterPro" id="IPR050415">
    <property type="entry name" value="MRET"/>
</dbReference>
<dbReference type="SUPFAM" id="SSF52343">
    <property type="entry name" value="Ferredoxin reductase-like, C-terminal NADP-linked domain"/>
    <property type="match status" value="1"/>
</dbReference>
<dbReference type="Pfam" id="PF08022">
    <property type="entry name" value="FAD_binding_8"/>
    <property type="match status" value="1"/>
</dbReference>
<evidence type="ECO:0000256" key="2">
    <source>
        <dbReference type="ARBA" id="ARBA00004141"/>
    </source>
</evidence>
<evidence type="ECO:0000256" key="5">
    <source>
        <dbReference type="ARBA" id="ARBA00022714"/>
    </source>
</evidence>
<evidence type="ECO:0000256" key="1">
    <source>
        <dbReference type="ARBA" id="ARBA00001974"/>
    </source>
</evidence>
<evidence type="ECO:0000256" key="3">
    <source>
        <dbReference type="ARBA" id="ARBA00022630"/>
    </source>
</evidence>
<keyword evidence="6" id="KW-0479">Metal-binding</keyword>
<evidence type="ECO:0000313" key="16">
    <source>
        <dbReference type="EMBL" id="GIE65557.1"/>
    </source>
</evidence>
<keyword evidence="9" id="KW-0560">Oxidoreductase</keyword>
<reference evidence="16 17" key="1">
    <citation type="submission" date="2021-01" db="EMBL/GenBank/DDBJ databases">
        <title>Whole genome shotgun sequence of Actinoplanes palleronii NBRC 14916.</title>
        <authorList>
            <person name="Komaki H."/>
            <person name="Tamura T."/>
        </authorList>
    </citation>
    <scope>NUCLEOTIDE SEQUENCE [LARGE SCALE GENOMIC DNA]</scope>
    <source>
        <strain evidence="16 17">NBRC 14916</strain>
    </source>
</reference>
<dbReference type="Pfam" id="PF01794">
    <property type="entry name" value="Ferric_reduct"/>
    <property type="match status" value="1"/>
</dbReference>
<dbReference type="PROSITE" id="PS51384">
    <property type="entry name" value="FAD_FR"/>
    <property type="match status" value="1"/>
</dbReference>
<evidence type="ECO:0000256" key="13">
    <source>
        <dbReference type="SAM" id="MobiDB-lite"/>
    </source>
</evidence>
<evidence type="ECO:0000256" key="8">
    <source>
        <dbReference type="ARBA" id="ARBA00022989"/>
    </source>
</evidence>
<dbReference type="InterPro" id="IPR013130">
    <property type="entry name" value="Fe3_Rdtase_TM_dom"/>
</dbReference>
<feature type="compositionally biased region" description="Low complexity" evidence="13">
    <location>
        <begin position="117"/>
        <end position="128"/>
    </location>
</feature>
<feature type="transmembrane region" description="Helical" evidence="14">
    <location>
        <begin position="293"/>
        <end position="315"/>
    </location>
</feature>
<protein>
    <recommendedName>
        <fullName evidence="15">FAD-binding FR-type domain-containing protein</fullName>
    </recommendedName>
</protein>
<keyword evidence="17" id="KW-1185">Reference proteome</keyword>
<dbReference type="PANTHER" id="PTHR47354:SF8">
    <property type="entry name" value="1,2-PHENYLACETYL-COA EPOXIDASE, SUBUNIT E"/>
    <property type="match status" value="1"/>
</dbReference>
<name>A0ABQ4B4H0_9ACTN</name>
<evidence type="ECO:0000259" key="15">
    <source>
        <dbReference type="PROSITE" id="PS51384"/>
    </source>
</evidence>
<evidence type="ECO:0000256" key="10">
    <source>
        <dbReference type="ARBA" id="ARBA00023004"/>
    </source>
</evidence>
<feature type="domain" description="FAD-binding FR-type" evidence="15">
    <location>
        <begin position="422"/>
        <end position="522"/>
    </location>
</feature>
<comment type="caution">
    <text evidence="16">The sequence shown here is derived from an EMBL/GenBank/DDBJ whole genome shotgun (WGS) entry which is preliminary data.</text>
</comment>
<dbReference type="PRINTS" id="PR00410">
    <property type="entry name" value="PHEHYDRXLASE"/>
</dbReference>
<dbReference type="Gene3D" id="3.40.50.80">
    <property type="entry name" value="Nucleotide-binding domain of ferredoxin-NADP reductase (FNR) module"/>
    <property type="match status" value="1"/>
</dbReference>
<dbReference type="InterPro" id="IPR001433">
    <property type="entry name" value="OxRdtase_FAD/NAD-bd"/>
</dbReference>
<feature type="compositionally biased region" description="Basic and acidic residues" evidence="13">
    <location>
        <begin position="173"/>
        <end position="183"/>
    </location>
</feature>
<keyword evidence="5" id="KW-0001">2Fe-2S</keyword>
<keyword evidence="11" id="KW-0411">Iron-sulfur</keyword>
<organism evidence="16 17">
    <name type="scientific">Actinoplanes palleronii</name>
    <dbReference type="NCBI Taxonomy" id="113570"/>
    <lineage>
        <taxon>Bacteria</taxon>
        <taxon>Bacillati</taxon>
        <taxon>Actinomycetota</taxon>
        <taxon>Actinomycetes</taxon>
        <taxon>Micromonosporales</taxon>
        <taxon>Micromonosporaceae</taxon>
        <taxon>Actinoplanes</taxon>
    </lineage>
</organism>
<evidence type="ECO:0000256" key="14">
    <source>
        <dbReference type="SAM" id="Phobius"/>
    </source>
</evidence>
<dbReference type="Proteomes" id="UP000624709">
    <property type="component" value="Unassembled WGS sequence"/>
</dbReference>
<keyword evidence="12 14" id="KW-0472">Membrane</keyword>
<feature type="transmembrane region" description="Helical" evidence="14">
    <location>
        <begin position="367"/>
        <end position="385"/>
    </location>
</feature>
<sequence>MAIPAFQDQRELPDDDDGYFSSLRSDAADTSWDAPSRTPERPSWDSPSRSSRHAEAERPSWDSPSRASRRQAEEDRPSRYADEEDRAPRERPSWDSPSRATRYADEERPSWDSPSQATRPAREAPATRPTREAPAERPAREAPVERPSWDAPSHAAREPLPAWPEPEPGPLSRPDDPYRRGDIAVESSTDPTGWKAGTGVPMPDDRPPAEATSGNRLFTVLLFFSGLATSVALWLFDTQAGAVSDTASLMLATGRITGLIGGYLLFIQLLMMSRVSWLEEWVGSRDLLRWHRWLGTSLLVAVVAHIVTIVYGYALLAQTGVVEQGWTVITTFPEMISATVATGLLVLISLTSVRFLRTRLPYEFWHLLHLTGYLVLLLGYGHQVATGADLSGRFASYFWPGLGALVIAALVWGRIVEPVWLNARHRFTVAEVVSEGANTFSIYIAAKRLDKLPAQAGQFMRWRFLNGNGWWQSHPFSLSAAPNREWLRLTVTVAGGHTAKLAQMRPGTPVWAEGPFGTFTAQRRTRRRALLIAGGSGIAPVRALLEDMPADTIVIYRASRPDELVFRAELEELAEERDAWVRYIVGNRTDPGPRRLFTEAGMRGLVPDVNRRDVYLCGPPGLVNAAVVTLKQLDVPDSQIHLDPFEF</sequence>
<feature type="transmembrane region" description="Helical" evidence="14">
    <location>
        <begin position="335"/>
        <end position="355"/>
    </location>
</feature>
<dbReference type="RefSeq" id="WP_239164190.1">
    <property type="nucleotide sequence ID" value="NZ_BAAATY010000002.1"/>
</dbReference>
<gene>
    <name evidence="16" type="ORF">Apa02nite_016650</name>
</gene>
<keyword evidence="3" id="KW-0285">Flavoprotein</keyword>
<dbReference type="EMBL" id="BOMS01000022">
    <property type="protein sequence ID" value="GIE65557.1"/>
    <property type="molecule type" value="Genomic_DNA"/>
</dbReference>
<dbReference type="SUPFAM" id="SSF63380">
    <property type="entry name" value="Riboflavin synthase domain-like"/>
    <property type="match status" value="1"/>
</dbReference>
<evidence type="ECO:0000313" key="17">
    <source>
        <dbReference type="Proteomes" id="UP000624709"/>
    </source>
</evidence>
<evidence type="ECO:0000256" key="4">
    <source>
        <dbReference type="ARBA" id="ARBA00022692"/>
    </source>
</evidence>